<feature type="region of interest" description="Disordered" evidence="4">
    <location>
        <begin position="1"/>
        <end position="25"/>
    </location>
</feature>
<comment type="similarity">
    <text evidence="1 3">Belongs to the 5'-nucleotidase family.</text>
</comment>
<dbReference type="InterPro" id="IPR029052">
    <property type="entry name" value="Metallo-depent_PP-like"/>
</dbReference>
<dbReference type="PANTHER" id="PTHR11575">
    <property type="entry name" value="5'-NUCLEOTIDASE-RELATED"/>
    <property type="match status" value="1"/>
</dbReference>
<feature type="compositionally biased region" description="Low complexity" evidence="4">
    <location>
        <begin position="1"/>
        <end position="16"/>
    </location>
</feature>
<dbReference type="InterPro" id="IPR006179">
    <property type="entry name" value="5_nucleotidase/apyrase"/>
</dbReference>
<evidence type="ECO:0000256" key="2">
    <source>
        <dbReference type="ARBA" id="ARBA00022729"/>
    </source>
</evidence>
<feature type="compositionally biased region" description="Polar residues" evidence="4">
    <location>
        <begin position="514"/>
        <end position="525"/>
    </location>
</feature>
<evidence type="ECO:0000256" key="4">
    <source>
        <dbReference type="SAM" id="MobiDB-lite"/>
    </source>
</evidence>
<dbReference type="GO" id="GO:0009166">
    <property type="term" value="P:nucleotide catabolic process"/>
    <property type="evidence" value="ECO:0007669"/>
    <property type="project" value="InterPro"/>
</dbReference>
<evidence type="ECO:0000256" key="3">
    <source>
        <dbReference type="RuleBase" id="RU362119"/>
    </source>
</evidence>
<dbReference type="EMBL" id="OC862833">
    <property type="protein sequence ID" value="CAD7630555.1"/>
    <property type="molecule type" value="Genomic_DNA"/>
</dbReference>
<organism evidence="7">
    <name type="scientific">Medioppia subpectinata</name>
    <dbReference type="NCBI Taxonomy" id="1979941"/>
    <lineage>
        <taxon>Eukaryota</taxon>
        <taxon>Metazoa</taxon>
        <taxon>Ecdysozoa</taxon>
        <taxon>Arthropoda</taxon>
        <taxon>Chelicerata</taxon>
        <taxon>Arachnida</taxon>
        <taxon>Acari</taxon>
        <taxon>Acariformes</taxon>
        <taxon>Sarcoptiformes</taxon>
        <taxon>Oribatida</taxon>
        <taxon>Brachypylina</taxon>
        <taxon>Oppioidea</taxon>
        <taxon>Oppiidae</taxon>
        <taxon>Medioppia</taxon>
    </lineage>
</organism>
<dbReference type="SUPFAM" id="SSF55816">
    <property type="entry name" value="5'-nucleotidase (syn. UDP-sugar hydrolase), C-terminal domain"/>
    <property type="match status" value="1"/>
</dbReference>
<keyword evidence="3" id="KW-0547">Nucleotide-binding</keyword>
<dbReference type="SUPFAM" id="SSF56300">
    <property type="entry name" value="Metallo-dependent phosphatases"/>
    <property type="match status" value="1"/>
</dbReference>
<evidence type="ECO:0000259" key="5">
    <source>
        <dbReference type="Pfam" id="PF00149"/>
    </source>
</evidence>
<dbReference type="OrthoDB" id="10252235at2759"/>
<dbReference type="GO" id="GO:0000166">
    <property type="term" value="F:nucleotide binding"/>
    <property type="evidence" value="ECO:0007669"/>
    <property type="project" value="UniProtKB-KW"/>
</dbReference>
<dbReference type="InterPro" id="IPR004843">
    <property type="entry name" value="Calcineurin-like_PHP"/>
</dbReference>
<dbReference type="EMBL" id="CAJPIZ010008258">
    <property type="protein sequence ID" value="CAG2110985.1"/>
    <property type="molecule type" value="Genomic_DNA"/>
</dbReference>
<feature type="domain" description="Calcineurin-like phosphoesterase" evidence="5">
    <location>
        <begin position="30"/>
        <end position="255"/>
    </location>
</feature>
<sequence length="525" mass="58735">MPSIDPTIGDNNNNTDGNDDQRTSDGSVVSILHFNDSYNVESRSAEPSGGAARLLTAFNAFKHFHPLVLFSGDIMAPSMASLVPNSSSLNDLIRGIAFSSSVMSSFTKGEQMIPVLNALSVDCALFGNHEFDFGVPHLESFVSRTNFPWVLSNVFDPQTNRPMAGAFLFHTIHRNGKKIGIIGLVEEQWLADAIDQPFLYRNFITEGKQLAKQLKEKESVDFVIALTHMRWPNDCLLAQNVPEIDLILGGHDHDYQCRRVNNILCVKSGTDFRQFSKIDVQFVGSQKYEIKCNEITVNSFDFNEDQALKEELKKYSFDVESKMDIVLCEMRSELDGRFASIRNKETNLGNFICDIVLATTGADAVLLNSGTFRSDQSHTTGAFKVRDLVRILPMMDALLVLNITGRQLLAALECSVAQWPVLDGSFAQLSGIKYSFNANQSVGNRVDKQSVRVGGHCVELERKYRLVTKDFLHKGKDGYYVMKECEVLLNEEQCCDVFYRDKKSAQKPTVKPTPDSSQTITRTEL</sequence>
<dbReference type="GO" id="GO:0016787">
    <property type="term" value="F:hydrolase activity"/>
    <property type="evidence" value="ECO:0007669"/>
    <property type="project" value="UniProtKB-KW"/>
</dbReference>
<feature type="region of interest" description="Disordered" evidence="4">
    <location>
        <begin position="506"/>
        <end position="525"/>
    </location>
</feature>
<feature type="domain" description="5'-Nucleotidase C-terminal" evidence="6">
    <location>
        <begin position="337"/>
        <end position="483"/>
    </location>
</feature>
<keyword evidence="8" id="KW-1185">Reference proteome</keyword>
<dbReference type="AlphaFoldDB" id="A0A7R9Q3Z1"/>
<protein>
    <submittedName>
        <fullName evidence="7">Uncharacterized protein</fullName>
    </submittedName>
</protein>
<name>A0A7R9Q3Z1_9ACAR</name>
<keyword evidence="3" id="KW-0378">Hydrolase</keyword>
<evidence type="ECO:0000313" key="8">
    <source>
        <dbReference type="Proteomes" id="UP000759131"/>
    </source>
</evidence>
<evidence type="ECO:0000256" key="1">
    <source>
        <dbReference type="ARBA" id="ARBA00006654"/>
    </source>
</evidence>
<dbReference type="Gene3D" id="3.90.780.10">
    <property type="entry name" value="5'-Nucleotidase, C-terminal domain"/>
    <property type="match status" value="1"/>
</dbReference>
<dbReference type="Gene3D" id="3.60.21.10">
    <property type="match status" value="1"/>
</dbReference>
<dbReference type="InterPro" id="IPR036907">
    <property type="entry name" value="5'-Nucleotdase_C_sf"/>
</dbReference>
<keyword evidence="2" id="KW-0732">Signal</keyword>
<dbReference type="PRINTS" id="PR01607">
    <property type="entry name" value="APYRASEFAMLY"/>
</dbReference>
<dbReference type="Pfam" id="PF00149">
    <property type="entry name" value="Metallophos"/>
    <property type="match status" value="1"/>
</dbReference>
<dbReference type="Pfam" id="PF02872">
    <property type="entry name" value="5_nucleotid_C"/>
    <property type="match status" value="1"/>
</dbReference>
<dbReference type="Proteomes" id="UP000759131">
    <property type="component" value="Unassembled WGS sequence"/>
</dbReference>
<reference evidence="7" key="1">
    <citation type="submission" date="2020-11" db="EMBL/GenBank/DDBJ databases">
        <authorList>
            <person name="Tran Van P."/>
        </authorList>
    </citation>
    <scope>NUCLEOTIDE SEQUENCE</scope>
</reference>
<evidence type="ECO:0000313" key="7">
    <source>
        <dbReference type="EMBL" id="CAD7630555.1"/>
    </source>
</evidence>
<accession>A0A7R9Q3Z1</accession>
<proteinExistence type="inferred from homology"/>
<dbReference type="InterPro" id="IPR008334">
    <property type="entry name" value="5'-Nucleotdase_C"/>
</dbReference>
<gene>
    <name evidence="7" type="ORF">OSB1V03_LOCUS10967</name>
</gene>
<evidence type="ECO:0000259" key="6">
    <source>
        <dbReference type="Pfam" id="PF02872"/>
    </source>
</evidence>
<dbReference type="PANTHER" id="PTHR11575:SF48">
    <property type="entry name" value="5'-NUCLEOTIDASE"/>
    <property type="match status" value="1"/>
</dbReference>